<evidence type="ECO:0000259" key="1">
    <source>
        <dbReference type="PROSITE" id="PS50011"/>
    </source>
</evidence>
<dbReference type="InterPro" id="IPR000719">
    <property type="entry name" value="Prot_kinase_dom"/>
</dbReference>
<dbReference type="OrthoDB" id="2425228at2759"/>
<dbReference type="AlphaFoldDB" id="A0A397I992"/>
<dbReference type="EMBL" id="PQFF01000253">
    <property type="protein sequence ID" value="RHZ69964.1"/>
    <property type="molecule type" value="Genomic_DNA"/>
</dbReference>
<dbReference type="Pfam" id="PF07714">
    <property type="entry name" value="PK_Tyr_Ser-Thr"/>
    <property type="match status" value="1"/>
</dbReference>
<proteinExistence type="predicted"/>
<comment type="caution">
    <text evidence="2">The sequence shown here is derived from an EMBL/GenBank/DDBJ whole genome shotgun (WGS) entry which is preliminary data.</text>
</comment>
<organism evidence="2 3">
    <name type="scientific">Diversispora epigaea</name>
    <dbReference type="NCBI Taxonomy" id="1348612"/>
    <lineage>
        <taxon>Eukaryota</taxon>
        <taxon>Fungi</taxon>
        <taxon>Fungi incertae sedis</taxon>
        <taxon>Mucoromycota</taxon>
        <taxon>Glomeromycotina</taxon>
        <taxon>Glomeromycetes</taxon>
        <taxon>Diversisporales</taxon>
        <taxon>Diversisporaceae</taxon>
        <taxon>Diversispora</taxon>
    </lineage>
</organism>
<reference evidence="2 3" key="1">
    <citation type="submission" date="2018-08" db="EMBL/GenBank/DDBJ databases">
        <title>Genome and evolution of the arbuscular mycorrhizal fungus Diversispora epigaea (formerly Glomus versiforme) and its bacterial endosymbionts.</title>
        <authorList>
            <person name="Sun X."/>
            <person name="Fei Z."/>
            <person name="Harrison M."/>
        </authorList>
    </citation>
    <scope>NUCLEOTIDE SEQUENCE [LARGE SCALE GENOMIC DNA]</scope>
    <source>
        <strain evidence="2 3">IT104</strain>
    </source>
</reference>
<gene>
    <name evidence="2" type="ORF">Glove_276g100</name>
</gene>
<dbReference type="GO" id="GO:0004672">
    <property type="term" value="F:protein kinase activity"/>
    <property type="evidence" value="ECO:0007669"/>
    <property type="project" value="InterPro"/>
</dbReference>
<dbReference type="SUPFAM" id="SSF56112">
    <property type="entry name" value="Protein kinase-like (PK-like)"/>
    <property type="match status" value="1"/>
</dbReference>
<dbReference type="InterPro" id="IPR001245">
    <property type="entry name" value="Ser-Thr/Tyr_kinase_cat_dom"/>
</dbReference>
<accession>A0A397I992</accession>
<dbReference type="PROSITE" id="PS50011">
    <property type="entry name" value="PROTEIN_KINASE_DOM"/>
    <property type="match status" value="1"/>
</dbReference>
<evidence type="ECO:0000313" key="3">
    <source>
        <dbReference type="Proteomes" id="UP000266861"/>
    </source>
</evidence>
<protein>
    <recommendedName>
        <fullName evidence="1">Protein kinase domain-containing protein</fullName>
    </recommendedName>
</protein>
<keyword evidence="3" id="KW-1185">Reference proteome</keyword>
<sequence length="237" mass="27991">MTQIVTLSFTLDNASTFLVACYGLTKDPFIRDYMLVLNYYQSDLRHFLKDKYHSLTLLQKFDIIYEIAICLNKIYEQNIIHRDLHSGNILYLVGTNAWYISDLVGQLTKLQIVFMGIHTLLLKFIVVKFIQQNQIYEHINVGSETPCDCEHDLDLILDMFSECRPKIYENIPYEYATLMKQFIQKMGILIRSLYNEMDKQQEPNIQSRNSRNLKSKINVQLKEQLDKNEKDDINEKD</sequence>
<feature type="domain" description="Protein kinase" evidence="1">
    <location>
        <begin position="1"/>
        <end position="237"/>
    </location>
</feature>
<evidence type="ECO:0000313" key="2">
    <source>
        <dbReference type="EMBL" id="RHZ69964.1"/>
    </source>
</evidence>
<name>A0A397I992_9GLOM</name>
<dbReference type="Gene3D" id="1.10.510.10">
    <property type="entry name" value="Transferase(Phosphotransferase) domain 1"/>
    <property type="match status" value="1"/>
</dbReference>
<dbReference type="Proteomes" id="UP000266861">
    <property type="component" value="Unassembled WGS sequence"/>
</dbReference>
<dbReference type="GO" id="GO:0005524">
    <property type="term" value="F:ATP binding"/>
    <property type="evidence" value="ECO:0007669"/>
    <property type="project" value="InterPro"/>
</dbReference>
<dbReference type="InterPro" id="IPR011009">
    <property type="entry name" value="Kinase-like_dom_sf"/>
</dbReference>